<comment type="caution">
    <text evidence="3">The sequence shown here is derived from an EMBL/GenBank/DDBJ whole genome shotgun (WGS) entry which is preliminary data.</text>
</comment>
<dbReference type="InterPro" id="IPR013087">
    <property type="entry name" value="Znf_C2H2_type"/>
</dbReference>
<dbReference type="AlphaFoldDB" id="A0A5B7EMX5"/>
<organism evidence="3 4">
    <name type="scientific">Portunus trituberculatus</name>
    <name type="common">Swimming crab</name>
    <name type="synonym">Neptunus trituberculatus</name>
    <dbReference type="NCBI Taxonomy" id="210409"/>
    <lineage>
        <taxon>Eukaryota</taxon>
        <taxon>Metazoa</taxon>
        <taxon>Ecdysozoa</taxon>
        <taxon>Arthropoda</taxon>
        <taxon>Crustacea</taxon>
        <taxon>Multicrustacea</taxon>
        <taxon>Malacostraca</taxon>
        <taxon>Eumalacostraca</taxon>
        <taxon>Eucarida</taxon>
        <taxon>Decapoda</taxon>
        <taxon>Pleocyemata</taxon>
        <taxon>Brachyura</taxon>
        <taxon>Eubrachyura</taxon>
        <taxon>Portunoidea</taxon>
        <taxon>Portunidae</taxon>
        <taxon>Portuninae</taxon>
        <taxon>Portunus</taxon>
    </lineage>
</organism>
<evidence type="ECO:0000259" key="2">
    <source>
        <dbReference type="PROSITE" id="PS00028"/>
    </source>
</evidence>
<gene>
    <name evidence="3" type="primary">pol_31</name>
    <name evidence="3" type="ORF">E2C01_027718</name>
</gene>
<dbReference type="Proteomes" id="UP000324222">
    <property type="component" value="Unassembled WGS sequence"/>
</dbReference>
<feature type="domain" description="C2H2-type" evidence="2">
    <location>
        <begin position="12"/>
        <end position="33"/>
    </location>
</feature>
<name>A0A5B7EMX5_PORTR</name>
<accession>A0A5B7EMX5</accession>
<protein>
    <submittedName>
        <fullName evidence="3">Retrovirus-related Pol polyprotein from type-2 retrotransposable element R2DM</fullName>
    </submittedName>
</protein>
<proteinExistence type="predicted"/>
<dbReference type="EMBL" id="VSRR010003031">
    <property type="protein sequence ID" value="MPC34333.1"/>
    <property type="molecule type" value="Genomic_DNA"/>
</dbReference>
<sequence>MAANNADRSSICPTCLQTFSNFQGRRVHERSQHPLVFHDTEVAALRTDVKKVRWNPEELVMMAAFEASDPWAKNINVRIQAEVLPHRSIESIKGARKGDTYKALVRQTTSSPRRAASMPAPRSPPLPVPSIRSESPTSAQCNTYCWLSFHSFNIWEYCLRGPQPPPRHLKSEEEVHACM</sequence>
<dbReference type="OrthoDB" id="8197512at2759"/>
<evidence type="ECO:0000313" key="4">
    <source>
        <dbReference type="Proteomes" id="UP000324222"/>
    </source>
</evidence>
<feature type="region of interest" description="Disordered" evidence="1">
    <location>
        <begin position="108"/>
        <end position="137"/>
    </location>
</feature>
<evidence type="ECO:0000313" key="3">
    <source>
        <dbReference type="EMBL" id="MPC34333.1"/>
    </source>
</evidence>
<reference evidence="3 4" key="1">
    <citation type="submission" date="2019-05" db="EMBL/GenBank/DDBJ databases">
        <title>Another draft genome of Portunus trituberculatus and its Hox gene families provides insights of decapod evolution.</title>
        <authorList>
            <person name="Jeong J.-H."/>
            <person name="Song I."/>
            <person name="Kim S."/>
            <person name="Choi T."/>
            <person name="Kim D."/>
            <person name="Ryu S."/>
            <person name="Kim W."/>
        </authorList>
    </citation>
    <scope>NUCLEOTIDE SEQUENCE [LARGE SCALE GENOMIC DNA]</scope>
    <source>
        <tissue evidence="3">Muscle</tissue>
    </source>
</reference>
<dbReference type="PROSITE" id="PS00028">
    <property type="entry name" value="ZINC_FINGER_C2H2_1"/>
    <property type="match status" value="1"/>
</dbReference>
<feature type="compositionally biased region" description="Low complexity" evidence="1">
    <location>
        <begin position="110"/>
        <end position="120"/>
    </location>
</feature>
<evidence type="ECO:0000256" key="1">
    <source>
        <dbReference type="SAM" id="MobiDB-lite"/>
    </source>
</evidence>
<keyword evidence="4" id="KW-1185">Reference proteome</keyword>